<organism evidence="1 2">
    <name type="scientific">Solanum bulbocastanum</name>
    <name type="common">Wild potato</name>
    <dbReference type="NCBI Taxonomy" id="147425"/>
    <lineage>
        <taxon>Eukaryota</taxon>
        <taxon>Viridiplantae</taxon>
        <taxon>Streptophyta</taxon>
        <taxon>Embryophyta</taxon>
        <taxon>Tracheophyta</taxon>
        <taxon>Spermatophyta</taxon>
        <taxon>Magnoliopsida</taxon>
        <taxon>eudicotyledons</taxon>
        <taxon>Gunneridae</taxon>
        <taxon>Pentapetalae</taxon>
        <taxon>asterids</taxon>
        <taxon>lamiids</taxon>
        <taxon>Solanales</taxon>
        <taxon>Solanaceae</taxon>
        <taxon>Solanoideae</taxon>
        <taxon>Solaneae</taxon>
        <taxon>Solanum</taxon>
    </lineage>
</organism>
<name>A0AAN8YMZ0_SOLBU</name>
<gene>
    <name evidence="1" type="ORF">RDI58_001182</name>
</gene>
<proteinExistence type="predicted"/>
<evidence type="ECO:0000313" key="2">
    <source>
        <dbReference type="Proteomes" id="UP001371456"/>
    </source>
</evidence>
<evidence type="ECO:0000313" key="1">
    <source>
        <dbReference type="EMBL" id="KAK6803398.1"/>
    </source>
</evidence>
<dbReference type="AlphaFoldDB" id="A0AAN8YMZ0"/>
<reference evidence="1 2" key="1">
    <citation type="submission" date="2024-02" db="EMBL/GenBank/DDBJ databases">
        <title>de novo genome assembly of Solanum bulbocastanum strain 11H21.</title>
        <authorList>
            <person name="Hosaka A.J."/>
        </authorList>
    </citation>
    <scope>NUCLEOTIDE SEQUENCE [LARGE SCALE GENOMIC DNA]</scope>
    <source>
        <tissue evidence="1">Young leaves</tissue>
    </source>
</reference>
<sequence>MGSMYEWSNESTCFKPKAAKTAEYKQNDMFSELNTTKRFEFIMYDHKKVKYFPSRMYTQANSCDYLDTLLFVLVGVMSVNLE</sequence>
<protein>
    <submittedName>
        <fullName evidence="1">Uncharacterized protein</fullName>
    </submittedName>
</protein>
<accession>A0AAN8YMZ0</accession>
<keyword evidence="2" id="KW-1185">Reference proteome</keyword>
<comment type="caution">
    <text evidence="1">The sequence shown here is derived from an EMBL/GenBank/DDBJ whole genome shotgun (WGS) entry which is preliminary data.</text>
</comment>
<dbReference type="EMBL" id="JBANQN010000001">
    <property type="protein sequence ID" value="KAK6803398.1"/>
    <property type="molecule type" value="Genomic_DNA"/>
</dbReference>
<dbReference type="Proteomes" id="UP001371456">
    <property type="component" value="Unassembled WGS sequence"/>
</dbReference>